<dbReference type="EMBL" id="MPUH01000119">
    <property type="protein sequence ID" value="OMJ89698.1"/>
    <property type="molecule type" value="Genomic_DNA"/>
</dbReference>
<comment type="caution">
    <text evidence="1">The sequence shown here is derived from an EMBL/GenBank/DDBJ whole genome shotgun (WGS) entry which is preliminary data.</text>
</comment>
<dbReference type="OrthoDB" id="317857at2759"/>
<dbReference type="InterPro" id="IPR036770">
    <property type="entry name" value="Ankyrin_rpt-contain_sf"/>
</dbReference>
<proteinExistence type="predicted"/>
<protein>
    <submittedName>
        <fullName evidence="1">Uncharacterized protein</fullName>
    </submittedName>
</protein>
<sequence length="380" mass="44040">MGSCCSTKPYTNIEKYISTKLTEAIEKNAVDKIRELIIKYTSATINKEPLLNINQAIVKIYSHDMNALGYALFLGYTESFAVILELGKAKLSIMSKFYANLCKRPIDIICELGHRQLLEFYMPFYLGKNDEIEESDSDSLSLSFSRSKNTKSHINEKSKSLMPMSTMSPLHRATEKGRLGIVQFIWEYFHNRTPPKEFNIHHQDEYTGDNCALISCKTGNLELMRYLFETCKADFHIFNKRKENAIQVLAVWSKKKKQKRFKECFRYAIENIGVDYTYEFEETLLVLEDKSIVAYLEEKLKYDGISISKSRIDEKYSISKNRVPVSMDPALEIKLSKVRGTRFNFQELFKEELEDSQQELSSISEQDVQSFSNLTIMEGK</sequence>
<dbReference type="AlphaFoldDB" id="A0A1R2CL03"/>
<organism evidence="1 2">
    <name type="scientific">Stentor coeruleus</name>
    <dbReference type="NCBI Taxonomy" id="5963"/>
    <lineage>
        <taxon>Eukaryota</taxon>
        <taxon>Sar</taxon>
        <taxon>Alveolata</taxon>
        <taxon>Ciliophora</taxon>
        <taxon>Postciliodesmatophora</taxon>
        <taxon>Heterotrichea</taxon>
        <taxon>Heterotrichida</taxon>
        <taxon>Stentoridae</taxon>
        <taxon>Stentor</taxon>
    </lineage>
</organism>
<dbReference type="SUPFAM" id="SSF48403">
    <property type="entry name" value="Ankyrin repeat"/>
    <property type="match status" value="1"/>
</dbReference>
<keyword evidence="2" id="KW-1185">Reference proteome</keyword>
<dbReference type="Gene3D" id="1.25.40.20">
    <property type="entry name" value="Ankyrin repeat-containing domain"/>
    <property type="match status" value="1"/>
</dbReference>
<name>A0A1R2CL03_9CILI</name>
<dbReference type="Proteomes" id="UP000187209">
    <property type="component" value="Unassembled WGS sequence"/>
</dbReference>
<gene>
    <name evidence="1" type="ORF">SteCoe_8062</name>
</gene>
<reference evidence="1 2" key="1">
    <citation type="submission" date="2016-11" db="EMBL/GenBank/DDBJ databases">
        <title>The macronuclear genome of Stentor coeruleus: a giant cell with tiny introns.</title>
        <authorList>
            <person name="Slabodnick M."/>
            <person name="Ruby J.G."/>
            <person name="Reiff S.B."/>
            <person name="Swart E.C."/>
            <person name="Gosai S."/>
            <person name="Prabakaran S."/>
            <person name="Witkowska E."/>
            <person name="Larue G.E."/>
            <person name="Fisher S."/>
            <person name="Freeman R.M."/>
            <person name="Gunawardena J."/>
            <person name="Chu W."/>
            <person name="Stover N.A."/>
            <person name="Gregory B.D."/>
            <person name="Nowacki M."/>
            <person name="Derisi J."/>
            <person name="Roy S.W."/>
            <person name="Marshall W.F."/>
            <person name="Sood P."/>
        </authorList>
    </citation>
    <scope>NUCLEOTIDE SEQUENCE [LARGE SCALE GENOMIC DNA]</scope>
    <source>
        <strain evidence="1">WM001</strain>
    </source>
</reference>
<accession>A0A1R2CL03</accession>
<evidence type="ECO:0000313" key="2">
    <source>
        <dbReference type="Proteomes" id="UP000187209"/>
    </source>
</evidence>
<evidence type="ECO:0000313" key="1">
    <source>
        <dbReference type="EMBL" id="OMJ89698.1"/>
    </source>
</evidence>